<protein>
    <submittedName>
        <fullName evidence="1">Uncharacterized protein</fullName>
    </submittedName>
</protein>
<organism evidence="1 2">
    <name type="scientific">Pterulicium gracile</name>
    <dbReference type="NCBI Taxonomy" id="1884261"/>
    <lineage>
        <taxon>Eukaryota</taxon>
        <taxon>Fungi</taxon>
        <taxon>Dikarya</taxon>
        <taxon>Basidiomycota</taxon>
        <taxon>Agaricomycotina</taxon>
        <taxon>Agaricomycetes</taxon>
        <taxon>Agaricomycetidae</taxon>
        <taxon>Agaricales</taxon>
        <taxon>Pleurotineae</taxon>
        <taxon>Pterulaceae</taxon>
        <taxon>Pterulicium</taxon>
    </lineage>
</organism>
<reference evidence="1 2" key="1">
    <citation type="journal article" date="2019" name="Nat. Ecol. Evol.">
        <title>Megaphylogeny resolves global patterns of mushroom evolution.</title>
        <authorList>
            <person name="Varga T."/>
            <person name="Krizsan K."/>
            <person name="Foldi C."/>
            <person name="Dima B."/>
            <person name="Sanchez-Garcia M."/>
            <person name="Sanchez-Ramirez S."/>
            <person name="Szollosi G.J."/>
            <person name="Szarkandi J.G."/>
            <person name="Papp V."/>
            <person name="Albert L."/>
            <person name="Andreopoulos W."/>
            <person name="Angelini C."/>
            <person name="Antonin V."/>
            <person name="Barry K.W."/>
            <person name="Bougher N.L."/>
            <person name="Buchanan P."/>
            <person name="Buyck B."/>
            <person name="Bense V."/>
            <person name="Catcheside P."/>
            <person name="Chovatia M."/>
            <person name="Cooper J."/>
            <person name="Damon W."/>
            <person name="Desjardin D."/>
            <person name="Finy P."/>
            <person name="Geml J."/>
            <person name="Haridas S."/>
            <person name="Hughes K."/>
            <person name="Justo A."/>
            <person name="Karasinski D."/>
            <person name="Kautmanova I."/>
            <person name="Kiss B."/>
            <person name="Kocsube S."/>
            <person name="Kotiranta H."/>
            <person name="LaButti K.M."/>
            <person name="Lechner B.E."/>
            <person name="Liimatainen K."/>
            <person name="Lipzen A."/>
            <person name="Lukacs Z."/>
            <person name="Mihaltcheva S."/>
            <person name="Morgado L.N."/>
            <person name="Niskanen T."/>
            <person name="Noordeloos M.E."/>
            <person name="Ohm R.A."/>
            <person name="Ortiz-Santana B."/>
            <person name="Ovrebo C."/>
            <person name="Racz N."/>
            <person name="Riley R."/>
            <person name="Savchenko A."/>
            <person name="Shiryaev A."/>
            <person name="Soop K."/>
            <person name="Spirin V."/>
            <person name="Szebenyi C."/>
            <person name="Tomsovsky M."/>
            <person name="Tulloss R.E."/>
            <person name="Uehling J."/>
            <person name="Grigoriev I.V."/>
            <person name="Vagvolgyi C."/>
            <person name="Papp T."/>
            <person name="Martin F.M."/>
            <person name="Miettinen O."/>
            <person name="Hibbett D.S."/>
            <person name="Nagy L.G."/>
        </authorList>
    </citation>
    <scope>NUCLEOTIDE SEQUENCE [LARGE SCALE GENOMIC DNA]</scope>
    <source>
        <strain evidence="1 2">CBS 309.79</strain>
    </source>
</reference>
<name>A0A5C3Q8A4_9AGAR</name>
<accession>A0A5C3Q8A4</accession>
<dbReference type="AlphaFoldDB" id="A0A5C3Q8A4"/>
<proteinExistence type="predicted"/>
<gene>
    <name evidence="1" type="ORF">BDV98DRAFT_597597</name>
</gene>
<evidence type="ECO:0000313" key="2">
    <source>
        <dbReference type="Proteomes" id="UP000305067"/>
    </source>
</evidence>
<dbReference type="EMBL" id="ML178860">
    <property type="protein sequence ID" value="TFK96438.1"/>
    <property type="molecule type" value="Genomic_DNA"/>
</dbReference>
<dbReference type="Proteomes" id="UP000305067">
    <property type="component" value="Unassembled WGS sequence"/>
</dbReference>
<keyword evidence="2" id="KW-1185">Reference proteome</keyword>
<sequence>MNRHPIARLLTHAARWTALSGSSVKAVLDAAHCFSLETPNGLGPIEGGSDSGTFPALGSEHKFDIAPLSSLRLSRLKELTLNSNFLSQPLGKLVVKDERLRSLQSLIVFTPSRTPAHRSRTLHRFISPMKKLERLELQLTYATSSMEDSIDFELGLERFSLTLQTAFSGKTPKVERGDLEQVSIDPLLQYLTVTPSPPTVSGPGQGVELAVHFPSLRRVAIRGFSFTCSAFLDMLAFRRPTSTLPAGTAANTLLIAFIGDVKVTWALVSAWTPPSVMQIIKLESRRYVVVSPSRFTMGNPPLNRQSQSLGTSVTARLLRAASAGRLNTSIEVTSRMIVFPALKAFRTRADNTWAEIQIEAGSLNNQLGMGSYEVSLNC</sequence>
<evidence type="ECO:0000313" key="1">
    <source>
        <dbReference type="EMBL" id="TFK96438.1"/>
    </source>
</evidence>